<dbReference type="FunFam" id="2.130.10.10:FF:000651">
    <property type="entry name" value="RaBConnectin related"/>
    <property type="match status" value="1"/>
</dbReference>
<feature type="region of interest" description="Disordered" evidence="2">
    <location>
        <begin position="2237"/>
        <end position="2284"/>
    </location>
</feature>
<dbReference type="SUPFAM" id="SSF50978">
    <property type="entry name" value="WD40 repeat-like"/>
    <property type="match status" value="2"/>
</dbReference>
<dbReference type="Pfam" id="PF00400">
    <property type="entry name" value="WD40"/>
    <property type="match status" value="1"/>
</dbReference>
<dbReference type="InterPro" id="IPR001680">
    <property type="entry name" value="WD40_rpt"/>
</dbReference>
<dbReference type="GO" id="GO:0043291">
    <property type="term" value="C:RAVE complex"/>
    <property type="evidence" value="ECO:0007669"/>
    <property type="project" value="TreeGrafter"/>
</dbReference>
<feature type="region of interest" description="Disordered" evidence="2">
    <location>
        <begin position="729"/>
        <end position="749"/>
    </location>
</feature>
<dbReference type="InterPro" id="IPR036322">
    <property type="entry name" value="WD40_repeat_dom_sf"/>
</dbReference>
<dbReference type="GO" id="GO:0007035">
    <property type="term" value="P:vacuolar acidification"/>
    <property type="evidence" value="ECO:0007669"/>
    <property type="project" value="TreeGrafter"/>
</dbReference>
<feature type="domain" description="RAVE complex protein Rav1 C-terminal" evidence="3">
    <location>
        <begin position="1704"/>
        <end position="2024"/>
    </location>
</feature>
<dbReference type="EMBL" id="CAXITT010000053">
    <property type="protein sequence ID" value="CAL1529694.1"/>
    <property type="molecule type" value="Genomic_DNA"/>
</dbReference>
<feature type="compositionally biased region" description="Polar residues" evidence="2">
    <location>
        <begin position="85"/>
        <end position="94"/>
    </location>
</feature>
<feature type="region of interest" description="Disordered" evidence="2">
    <location>
        <begin position="83"/>
        <end position="102"/>
    </location>
</feature>
<feature type="compositionally biased region" description="Basic and acidic residues" evidence="2">
    <location>
        <begin position="497"/>
        <end position="511"/>
    </location>
</feature>
<reference evidence="4 5" key="1">
    <citation type="submission" date="2024-04" db="EMBL/GenBank/DDBJ databases">
        <authorList>
            <consortium name="Genoscope - CEA"/>
            <person name="William W."/>
        </authorList>
    </citation>
    <scope>NUCLEOTIDE SEQUENCE [LARGE SCALE GENOMIC DNA]</scope>
</reference>
<feature type="region of interest" description="Disordered" evidence="2">
    <location>
        <begin position="458"/>
        <end position="535"/>
    </location>
</feature>
<keyword evidence="1" id="KW-0853">WD repeat</keyword>
<feature type="compositionally biased region" description="Acidic residues" evidence="2">
    <location>
        <begin position="2752"/>
        <end position="2769"/>
    </location>
</feature>
<evidence type="ECO:0000256" key="2">
    <source>
        <dbReference type="SAM" id="MobiDB-lite"/>
    </source>
</evidence>
<feature type="compositionally biased region" description="Basic and acidic residues" evidence="2">
    <location>
        <begin position="2252"/>
        <end position="2261"/>
    </location>
</feature>
<feature type="region of interest" description="Disordered" evidence="2">
    <location>
        <begin position="3026"/>
        <end position="3050"/>
    </location>
</feature>
<keyword evidence="5" id="KW-1185">Reference proteome</keyword>
<dbReference type="PROSITE" id="PS50294">
    <property type="entry name" value="WD_REPEATS_REGION"/>
    <property type="match status" value="1"/>
</dbReference>
<feature type="region of interest" description="Disordered" evidence="2">
    <location>
        <begin position="870"/>
        <end position="893"/>
    </location>
</feature>
<dbReference type="InterPro" id="IPR015943">
    <property type="entry name" value="WD40/YVTN_repeat-like_dom_sf"/>
</dbReference>
<feature type="compositionally biased region" description="Polar residues" evidence="2">
    <location>
        <begin position="1498"/>
        <end position="1511"/>
    </location>
</feature>
<dbReference type="Gene3D" id="2.130.10.10">
    <property type="entry name" value="YVTN repeat-like/Quinoprotein amine dehydrogenase"/>
    <property type="match status" value="3"/>
</dbReference>
<feature type="region of interest" description="Disordered" evidence="2">
    <location>
        <begin position="2197"/>
        <end position="2222"/>
    </location>
</feature>
<dbReference type="Pfam" id="PF12234">
    <property type="entry name" value="Rav1p_C"/>
    <property type="match status" value="1"/>
</dbReference>
<sequence length="3347" mass="373692">MNRHQILTGACNGGYCYALGSVEGVVFIAYASGCDIVILASNFERVVTIPGVLRGSIKVSCVDCSTDTGKIAASFGRKIHIFEPTPSNTDSSHPSPIRNKPETGKKLDYRWFPTAELDADCYVDCLSWNVEGSRLLTGGEYIQIWEFIHNTPPTPSAPQKVSFTLGVGHCDEDDPVAQRLVQAIADPDHYNDHPTEPDPGSWECVWKTKPASPVTHIEYSPDSFVFASLGKNERLVKIWYEDQKVSQGLMRHDSVLSPKKNAIHYTFVYISHPRAVTGFEWRQTSKYMPRGSVANMMVTSCEDNVCRIFVETILPDAGLLDLEQFDPAMSSDPKYHTQRHKNRFVQRLKNLKVFHKRRKPTKLGTEGLMNGQSLQNSSSVHDFHKFAIHHNGVSPVLHFHLACSINPDTDIPLLPIVGNKEDVDNNFRLHWLNNKDLEFTMEAEKLLQELHQRLIAEEGGGYHQSTTPNQTLSDVEDEDEDRFNDEEVAGTNRKIKGKTDSGLKKNSRLKENGLSSHHSSFSSNDDTNRDEEHPPEFPIHLLQSGLIDRLDRKIDALLLDWHSSPDYVFCIHPVDGSFLVWLIDHLDESTPFTFHQAQASFSSRLPRAFPIPDARSMASKLLMYCNFTKMDLKSAMQMNEDNSLDGEARDPSNKQMLSPKPAHNMLVPSIHMVTKHSNGTLNQWQVSFAEKTKFQNIVSVSHSSRACGHRFRTNSAACHPVLPLMLTTSHHNLPGSEANGEGASNSAKQPDDISLISDISDGDQVGPTFCSELILWQVVPVGPLSKSGGLTELCRINNSCPSAFTSVAWVPTLLPSFLVFSSLINHSTCLGSYSNSPSTLFVASDGHCLRLFQAVIDARSLLMDKTSYNETKPSLSTASTSSGSSYHELPSNPKRASTDLFNVISLQSSTRPGCVLELDAISDALQDWQNIQLFHVFQEQLITGEDTERSTEAVVDLSAQHTFDENFFLVVLEKSSEGGSTLHMWKITIDSKPNAEQNGNGAYDWEQYSTLVDGYNNDELSPDGVDYRSTFPKSNQVMTMSVRTTKVCTEHLQLPENVEVVSASVSGGHLSSASIYPACFAPYQFVTANSDGEVRFWRCDVTTVGQNSQEISTSCVTSYEFSMDDAAVKVQPQVRSKKEEMRKDHTYCWSEWQLTTSSLDKSSSINVSGKPIAVSCAYSGRLAVAYRSGPIRSEPQHPENKFVNLRVVIMECESTGGSEWVQEDTIELNNIKIPDPKNEIDMFMLHNYDGPQIPNQMDNPAVQTATAFMTRTKSVPSLSTIQSVKKSISEAGNKKGLLRQKCLVQLDWVSTEDGSHLLTVGVGSKVLIYGQVSNEIAKTLKSLNQHSENTKEDKRSSFASSKRLMMNKSMVAEEFQEEIRWMQLKGIELSTADGLPPLPMHISWVRAGILVVGMDNETQVFSQWKSSNENIDPVEEEASSDLRTLTEAKLVTAASSLNLCSNFKSKSNFKTSLSMSNFKHVSGSNAHLPSSKRESTKKINQLSGTAKSSQARSESMSSLPLLFDTGLFEAARFANPVLPQYHPKLLMELLNFGKTRRVKAILAHLVRCISGSDGVHSIYSEEHLDNGHLSVKLTRQRSVSVKSEQDVGEVDASAINYIEIKSIPPLPIYALIAADKDTASFHADTKAAQAAKEKDYSDILDVNIPKPEEDLDEQLLSTSADSAGSGSRRPRLLSGGNKPPSDPYGFTPAQAAVLREYLFKLNLPGLSGNDQFYLAALAEVVGSTTLDFRDTHEGETDNKEQQGSVDECGLRFLLAIRQYQCLVKTLPPIQRVSLLESGIRTFHLVWAFHSESTQELLSAIPCVKADEPVWEELKLYGIGWWLNNMTQLKTIMIKVANTAFKKTKKPMDAAIFYLAMKKKTIIKSLFKTVQDSKMESFFNQDFTNDNHRRVAMKNAFHLLSKGQYLHAAALFFLAGQVENAINVILEKLDDIQLAIVLCRLYDDSVLPDTVRHLFYERILGLDKEGRNYNARHATPDPFLRSMALWQFKDYESSLQTLLEKNIGKDHAHYGDMDKLLQITRVFNFYNFLRTHPLITRLRLASSSLKRRHKLITGFTQTDTVVSEGITTLDQVTPSERQLFFATAHAHFQNGCPLVSIEVMRKLPKCPLLVEEDLQKMEYFANRRRQSLCEINNTTGTLEDLNIKSFDQTSPLKSAGEANSDKSNDLFSFSSASTQKNKADSFDWGQPLVNTSGPTSASIDWGTPSRVQFKDELELDLNLGGSDEDSDEEEDFGDTKSKRPEKINGLASTEFSHDDEEDEDEEISEESNHIDIMAQQYKFISCLKVLSEELGNLATGFEVDGGQLRHQLYIWLEKEVEVLRVLCNYGRSLDNTGYPLENQESILDDTLEDGCEEYLSSHRRSRTVSTRSDTSVGKASRLHEFLKAEKHDLQSKVARMSRRKAWLRSNQHLLRTLASYCILQGSGGGGLASVRMELLLLLQELQQERAQQQLLSPLPFPTTLPLLSASITSCRSVIADPIQFLQGSIQDLLYAVIQMPFPPSTKTDIGFVSTVRDLAVALSSCIYQSLCDSDSFNVDVTEVGLDGFINPEFSYPSSHLMAGVKRSRQRGVASVEEVVNTPPSKWPGVASLKVLMAKEKDEDAPKITVLLTESLIAVYMSLLISALSMFDPQMIYRLVANKLDAKTWAALFGGGNKTAVKIEKTVTAPPRGPQDGGDNFRAAFNYKFISGFPDEMKETYMEKFIAPELSMVNYFMTKPFIASEDSVLDYDSDDSYVSEEENLSSDEEDDDDDDTFRKHPTALGKKQANTEHNDSESYSWCIIRLAVVRSVISNLVTFLPQIGTEMSELPNVSPSLHAVMKVLEQWEEILQSRLDMFGGAPDNYIPGLTELAPQSPQKKLEVILNPENTPYESTRAALPIKRLWLYLVKQDKLKETFVRYVYRKRKEPEDSEMASMKTSSSDYEQQVKEPMKIVHKEQDIITSFAINQANHNLLVLSTQKEIVELDIGYLLQPPVWLEDEIEMDIELLKNPNPGPENPEFLVVQTPMDTLQPSSGNQTPNTSYMPSPSSSQFNLQTGRGSTVPIFQARTNSKTIVRRPVIGVRRIGSHPVLPHYLTGGADGAVRLWEWGHGQPITTLRQPGSFPKVTKVLFNAQGNKCCVSDTEGSICLWQVGLGSSFNKPIMSLQCHNKTTSDFQFVGSSSLIATAGQSSEHKNVCIWDTLLPHRSSLVHAFQCHEQGSPALVYASRQHLLISGGRKGEICIFDLRQRVLKHTFQAHEAPIKCLAIDPDEDYFITGSADGDIKVWGLKIHQLIFSFPMEHSKNTFFKNVGSTSGVAQVQVGPFNHLYSCGVDGSMKFRQLPERELVVHHWA</sequence>
<evidence type="ECO:0000259" key="3">
    <source>
        <dbReference type="Pfam" id="PF12234"/>
    </source>
</evidence>
<dbReference type="PANTHER" id="PTHR13950">
    <property type="entry name" value="RABCONNECTIN-RELATED"/>
    <property type="match status" value="1"/>
</dbReference>
<feature type="compositionally biased region" description="Polar residues" evidence="2">
    <location>
        <begin position="463"/>
        <end position="473"/>
    </location>
</feature>
<feature type="compositionally biased region" description="Acidic residues" evidence="2">
    <location>
        <begin position="2272"/>
        <end position="2284"/>
    </location>
</feature>
<feature type="region of interest" description="Disordered" evidence="2">
    <location>
        <begin position="2752"/>
        <end position="2785"/>
    </location>
</feature>
<dbReference type="InterPro" id="IPR022033">
    <property type="entry name" value="Rav1p_C"/>
</dbReference>
<dbReference type="Proteomes" id="UP001497497">
    <property type="component" value="Unassembled WGS sequence"/>
</dbReference>
<dbReference type="InterPro" id="IPR052208">
    <property type="entry name" value="DmX-like/RAVE_component"/>
</dbReference>
<feature type="compositionally biased region" description="Acidic residues" evidence="2">
    <location>
        <begin position="474"/>
        <end position="488"/>
    </location>
</feature>
<proteinExistence type="predicted"/>
<protein>
    <recommendedName>
        <fullName evidence="3">RAVE complex protein Rav1 C-terminal domain-containing protein</fullName>
    </recommendedName>
</protein>
<dbReference type="SMART" id="SM00320">
    <property type="entry name" value="WD40"/>
    <property type="match status" value="12"/>
</dbReference>
<feature type="compositionally biased region" description="Basic and acidic residues" evidence="2">
    <location>
        <begin position="526"/>
        <end position="535"/>
    </location>
</feature>
<feature type="compositionally biased region" description="Polar residues" evidence="2">
    <location>
        <begin position="2207"/>
        <end position="2217"/>
    </location>
</feature>
<name>A0AAV2HA72_LYMST</name>
<feature type="compositionally biased region" description="Acidic residues" evidence="2">
    <location>
        <begin position="2241"/>
        <end position="2251"/>
    </location>
</feature>
<accession>A0AAV2HA72</accession>
<feature type="repeat" description="WD" evidence="1">
    <location>
        <begin position="3250"/>
        <end position="3291"/>
    </location>
</feature>
<evidence type="ECO:0000313" key="5">
    <source>
        <dbReference type="Proteomes" id="UP001497497"/>
    </source>
</evidence>
<feature type="region of interest" description="Disordered" evidence="2">
    <location>
        <begin position="1678"/>
        <end position="1704"/>
    </location>
</feature>
<comment type="caution">
    <text evidence="4">The sequence shown here is derived from an EMBL/GenBank/DDBJ whole genome shotgun (WGS) entry which is preliminary data.</text>
</comment>
<dbReference type="PANTHER" id="PTHR13950:SF9">
    <property type="entry name" value="RABCONNECTIN-3A"/>
    <property type="match status" value="1"/>
</dbReference>
<evidence type="ECO:0000313" key="4">
    <source>
        <dbReference type="EMBL" id="CAL1529694.1"/>
    </source>
</evidence>
<feature type="compositionally biased region" description="Low complexity" evidence="2">
    <location>
        <begin position="874"/>
        <end position="885"/>
    </location>
</feature>
<evidence type="ECO:0000256" key="1">
    <source>
        <dbReference type="PROSITE-ProRule" id="PRU00221"/>
    </source>
</evidence>
<feature type="region of interest" description="Disordered" evidence="2">
    <location>
        <begin position="1482"/>
        <end position="1511"/>
    </location>
</feature>
<dbReference type="PROSITE" id="PS50082">
    <property type="entry name" value="WD_REPEATS_2"/>
    <property type="match status" value="1"/>
</dbReference>
<organism evidence="4 5">
    <name type="scientific">Lymnaea stagnalis</name>
    <name type="common">Great pond snail</name>
    <name type="synonym">Helix stagnalis</name>
    <dbReference type="NCBI Taxonomy" id="6523"/>
    <lineage>
        <taxon>Eukaryota</taxon>
        <taxon>Metazoa</taxon>
        <taxon>Spiralia</taxon>
        <taxon>Lophotrochozoa</taxon>
        <taxon>Mollusca</taxon>
        <taxon>Gastropoda</taxon>
        <taxon>Heterobranchia</taxon>
        <taxon>Euthyneura</taxon>
        <taxon>Panpulmonata</taxon>
        <taxon>Hygrophila</taxon>
        <taxon>Lymnaeoidea</taxon>
        <taxon>Lymnaeidae</taxon>
        <taxon>Lymnaea</taxon>
    </lineage>
</organism>
<gene>
    <name evidence="4" type="ORF">GSLYS_00003849001</name>
</gene>